<organism evidence="2 3">
    <name type="scientific">Candidatus Scatomorpha intestinavium</name>
    <dbReference type="NCBI Taxonomy" id="2840922"/>
    <lineage>
        <taxon>Bacteria</taxon>
        <taxon>Bacillati</taxon>
        <taxon>Bacillota</taxon>
        <taxon>Clostridia</taxon>
        <taxon>Eubacteriales</taxon>
        <taxon>Candidatus Scatomorpha</taxon>
    </lineage>
</organism>
<sequence>MKALKNVKFTRKTAVFIIIAAAVLLAAIVLLCAGGGGLETAADRIEYLSSLGWEVDPSSESEREVVLPEMLDGVMQQYNELQKQQGFDLAPYAGRECRSYSYTITNYPSGEAGVIAQIFVCDGEVIAGDIHSAKMGGFMHALR</sequence>
<dbReference type="EMBL" id="DVGA01000074">
    <property type="protein sequence ID" value="HIQ79065.1"/>
    <property type="molecule type" value="Genomic_DNA"/>
</dbReference>
<evidence type="ECO:0000313" key="2">
    <source>
        <dbReference type="EMBL" id="HIQ79065.1"/>
    </source>
</evidence>
<comment type="caution">
    <text evidence="2">The sequence shown here is derived from an EMBL/GenBank/DDBJ whole genome shotgun (WGS) entry which is preliminary data.</text>
</comment>
<evidence type="ECO:0000259" key="1">
    <source>
        <dbReference type="Pfam" id="PF16112"/>
    </source>
</evidence>
<dbReference type="AlphaFoldDB" id="A0A9D0ZEH0"/>
<dbReference type="Pfam" id="PF16112">
    <property type="entry name" value="DUF4830"/>
    <property type="match status" value="1"/>
</dbReference>
<gene>
    <name evidence="2" type="ORF">IAB77_07390</name>
</gene>
<name>A0A9D0ZEH0_9FIRM</name>
<dbReference type="InterPro" id="IPR032257">
    <property type="entry name" value="DUF4830"/>
</dbReference>
<reference evidence="2" key="2">
    <citation type="journal article" date="2021" name="PeerJ">
        <title>Extensive microbial diversity within the chicken gut microbiome revealed by metagenomics and culture.</title>
        <authorList>
            <person name="Gilroy R."/>
            <person name="Ravi A."/>
            <person name="Getino M."/>
            <person name="Pursley I."/>
            <person name="Horton D.L."/>
            <person name="Alikhan N.F."/>
            <person name="Baker D."/>
            <person name="Gharbi K."/>
            <person name="Hall N."/>
            <person name="Watson M."/>
            <person name="Adriaenssens E.M."/>
            <person name="Foster-Nyarko E."/>
            <person name="Jarju S."/>
            <person name="Secka A."/>
            <person name="Antonio M."/>
            <person name="Oren A."/>
            <person name="Chaudhuri R.R."/>
            <person name="La Ragione R."/>
            <person name="Hildebrand F."/>
            <person name="Pallen M.J."/>
        </authorList>
    </citation>
    <scope>NUCLEOTIDE SEQUENCE</scope>
    <source>
        <strain evidence="2">ChiBcolR7-354</strain>
    </source>
</reference>
<dbReference type="Proteomes" id="UP000824262">
    <property type="component" value="Unassembled WGS sequence"/>
</dbReference>
<proteinExistence type="predicted"/>
<protein>
    <submittedName>
        <fullName evidence="2">DUF4830 domain-containing protein</fullName>
    </submittedName>
</protein>
<feature type="domain" description="DUF4830" evidence="1">
    <location>
        <begin position="48"/>
        <end position="130"/>
    </location>
</feature>
<reference evidence="2" key="1">
    <citation type="submission" date="2020-10" db="EMBL/GenBank/DDBJ databases">
        <authorList>
            <person name="Gilroy R."/>
        </authorList>
    </citation>
    <scope>NUCLEOTIDE SEQUENCE</scope>
    <source>
        <strain evidence="2">ChiBcolR7-354</strain>
    </source>
</reference>
<evidence type="ECO:0000313" key="3">
    <source>
        <dbReference type="Proteomes" id="UP000824262"/>
    </source>
</evidence>
<accession>A0A9D0ZEH0</accession>